<reference evidence="2" key="1">
    <citation type="submission" date="2022-12" db="EMBL/GenBank/DDBJ databases">
        <title>Paraconexibacter alkalitolerans sp. nov. and Baekduia alba sp. nov., isolated from soil and emended description of the genera Paraconexibacter (Chun et al., 2020) and Baekduia (An et al., 2020).</title>
        <authorList>
            <person name="Vieira S."/>
            <person name="Huber K.J."/>
            <person name="Geppert A."/>
            <person name="Wolf J."/>
            <person name="Neumann-Schaal M."/>
            <person name="Muesken M."/>
            <person name="Overmann J."/>
        </authorList>
    </citation>
    <scope>NUCLEOTIDE SEQUENCE</scope>
    <source>
        <strain evidence="2">AEG42_29</strain>
    </source>
</reference>
<evidence type="ECO:0000256" key="1">
    <source>
        <dbReference type="SAM" id="MobiDB-lite"/>
    </source>
</evidence>
<organism evidence="2">
    <name type="scientific">Paraconexibacter sp. AEG42_29</name>
    <dbReference type="NCBI Taxonomy" id="2997339"/>
    <lineage>
        <taxon>Bacteria</taxon>
        <taxon>Bacillati</taxon>
        <taxon>Actinomycetota</taxon>
        <taxon>Thermoleophilia</taxon>
        <taxon>Solirubrobacterales</taxon>
        <taxon>Paraconexibacteraceae</taxon>
        <taxon>Paraconexibacter</taxon>
    </lineage>
</organism>
<proteinExistence type="predicted"/>
<gene>
    <name evidence="2" type="ORF">DSM112329_04767</name>
</gene>
<accession>A0AAU7B1W9</accession>
<sequence length="116" mass="13088">MPTYTIHITNHAVERFNERVRPALSPEAAGEELGRVALAGKVTKVPPPWHVNNCMELAPFYLEVADVLLPLRPHWTEPDVLVATTCIPRGSFSQDARRHRTARKQDAAATRRSRVR</sequence>
<evidence type="ECO:0000313" key="2">
    <source>
        <dbReference type="EMBL" id="XAY07875.1"/>
    </source>
</evidence>
<feature type="region of interest" description="Disordered" evidence="1">
    <location>
        <begin position="92"/>
        <end position="116"/>
    </location>
</feature>
<dbReference type="RefSeq" id="WP_354699063.1">
    <property type="nucleotide sequence ID" value="NZ_CP114014.1"/>
</dbReference>
<dbReference type="EMBL" id="CP114014">
    <property type="protein sequence ID" value="XAY07875.1"/>
    <property type="molecule type" value="Genomic_DNA"/>
</dbReference>
<dbReference type="AlphaFoldDB" id="A0AAU7B1W9"/>
<name>A0AAU7B1W9_9ACTN</name>
<dbReference type="KEGG" id="parq:DSM112329_04767"/>
<protein>
    <submittedName>
        <fullName evidence="2">Uncharacterized protein</fullName>
    </submittedName>
</protein>